<feature type="transmembrane region" description="Helical" evidence="7">
    <location>
        <begin position="66"/>
        <end position="86"/>
    </location>
</feature>
<dbReference type="Pfam" id="PF00892">
    <property type="entry name" value="EamA"/>
    <property type="match status" value="2"/>
</dbReference>
<evidence type="ECO:0000256" key="1">
    <source>
        <dbReference type="ARBA" id="ARBA00004651"/>
    </source>
</evidence>
<evidence type="ECO:0000256" key="7">
    <source>
        <dbReference type="SAM" id="Phobius"/>
    </source>
</evidence>
<evidence type="ECO:0000256" key="3">
    <source>
        <dbReference type="ARBA" id="ARBA00022475"/>
    </source>
</evidence>
<feature type="transmembrane region" description="Helical" evidence="7">
    <location>
        <begin position="271"/>
        <end position="291"/>
    </location>
</feature>
<dbReference type="OrthoDB" id="9805239at2"/>
<accession>A0A4Z0GQG6</accession>
<keyword evidence="3" id="KW-1003">Cell membrane</keyword>
<evidence type="ECO:0000256" key="6">
    <source>
        <dbReference type="ARBA" id="ARBA00023136"/>
    </source>
</evidence>
<dbReference type="PANTHER" id="PTHR32322">
    <property type="entry name" value="INNER MEMBRANE TRANSPORTER"/>
    <property type="match status" value="1"/>
</dbReference>
<dbReference type="InterPro" id="IPR050638">
    <property type="entry name" value="AA-Vitamin_Transporters"/>
</dbReference>
<proteinExistence type="inferred from homology"/>
<feature type="transmembrane region" description="Helical" evidence="7">
    <location>
        <begin position="244"/>
        <end position="265"/>
    </location>
</feature>
<evidence type="ECO:0000313" key="10">
    <source>
        <dbReference type="Proteomes" id="UP000298347"/>
    </source>
</evidence>
<feature type="domain" description="EamA" evidence="8">
    <location>
        <begin position="6"/>
        <end position="139"/>
    </location>
</feature>
<evidence type="ECO:0000313" key="9">
    <source>
        <dbReference type="EMBL" id="TGA98989.1"/>
    </source>
</evidence>
<evidence type="ECO:0000256" key="4">
    <source>
        <dbReference type="ARBA" id="ARBA00022692"/>
    </source>
</evidence>
<reference evidence="9 10" key="1">
    <citation type="journal article" date="2015" name="Int. J. Syst. Evol. Microbiol.">
        <title>Sporolactobacillus shoreae sp. nov. and Sporolactobacillus spathodeae sp. nov., two spore-forming lactic acid bacteria isolated from tree barks in Thailand.</title>
        <authorList>
            <person name="Thamacharoensuk T."/>
            <person name="Kitahara M."/>
            <person name="Ohkuma M."/>
            <person name="Thongchul N."/>
            <person name="Tanasupawat S."/>
        </authorList>
    </citation>
    <scope>NUCLEOTIDE SEQUENCE [LARGE SCALE GENOMIC DNA]</scope>
    <source>
        <strain evidence="9 10">BK92</strain>
    </source>
</reference>
<comment type="similarity">
    <text evidence="2">Belongs to the EamA transporter family.</text>
</comment>
<keyword evidence="5 7" id="KW-1133">Transmembrane helix</keyword>
<evidence type="ECO:0000256" key="5">
    <source>
        <dbReference type="ARBA" id="ARBA00022989"/>
    </source>
</evidence>
<feature type="domain" description="EamA" evidence="8">
    <location>
        <begin position="154"/>
        <end position="286"/>
    </location>
</feature>
<name>A0A4Z0GQG6_9BACL</name>
<keyword evidence="10" id="KW-1185">Reference proteome</keyword>
<dbReference type="PANTHER" id="PTHR32322:SF18">
    <property type="entry name" value="S-ADENOSYLMETHIONINE_S-ADENOSYLHOMOCYSTEINE TRANSPORTER"/>
    <property type="match status" value="1"/>
</dbReference>
<evidence type="ECO:0000256" key="2">
    <source>
        <dbReference type="ARBA" id="ARBA00007362"/>
    </source>
</evidence>
<sequence length="306" mass="34073">MKIKAWLLLLFCNLFWAGNMIVGKIVTAQFPTVWMIFARWLIAFLFLLPLAHFLEHPKWWKLFKENYQILLFMSVIGTALYNWITYTALRYTTSLNASLINALNPGLIILFSAILLHARMKIGQIIGLVLSFAGVLLVITKGQPLLVFQTHYNKGDALMLIVIFMWAIYSIVGRAAKNVPPITLITITSFIGFIVTLPFLPLYPIKLSNLNLSAVIGIVFIGIFPSFLSFVMWNMATRMLGPGVAGLSMNLICIFTAIISAILGAKLLPSQIIGGLIIIFGIALSSGTPLFHRKVSLKKAELFNKP</sequence>
<protein>
    <submittedName>
        <fullName evidence="9">EamA family transporter</fullName>
    </submittedName>
</protein>
<gene>
    <name evidence="9" type="ORF">E4665_06620</name>
</gene>
<feature type="transmembrane region" description="Helical" evidence="7">
    <location>
        <begin position="182"/>
        <end position="200"/>
    </location>
</feature>
<evidence type="ECO:0000259" key="8">
    <source>
        <dbReference type="Pfam" id="PF00892"/>
    </source>
</evidence>
<dbReference type="EMBL" id="SRJD01000005">
    <property type="protein sequence ID" value="TGA98989.1"/>
    <property type="molecule type" value="Genomic_DNA"/>
</dbReference>
<dbReference type="InterPro" id="IPR037185">
    <property type="entry name" value="EmrE-like"/>
</dbReference>
<feature type="transmembrane region" description="Helical" evidence="7">
    <location>
        <begin position="212"/>
        <end position="232"/>
    </location>
</feature>
<dbReference type="RefSeq" id="WP_135348009.1">
    <property type="nucleotide sequence ID" value="NZ_SRJD01000005.1"/>
</dbReference>
<organism evidence="9 10">
    <name type="scientific">Sporolactobacillus shoreae</name>
    <dbReference type="NCBI Taxonomy" id="1465501"/>
    <lineage>
        <taxon>Bacteria</taxon>
        <taxon>Bacillati</taxon>
        <taxon>Bacillota</taxon>
        <taxon>Bacilli</taxon>
        <taxon>Bacillales</taxon>
        <taxon>Sporolactobacillaceae</taxon>
        <taxon>Sporolactobacillus</taxon>
    </lineage>
</organism>
<dbReference type="SUPFAM" id="SSF103481">
    <property type="entry name" value="Multidrug resistance efflux transporter EmrE"/>
    <property type="match status" value="2"/>
</dbReference>
<dbReference type="Proteomes" id="UP000298347">
    <property type="component" value="Unassembled WGS sequence"/>
</dbReference>
<feature type="transmembrane region" description="Helical" evidence="7">
    <location>
        <begin position="33"/>
        <end position="54"/>
    </location>
</feature>
<keyword evidence="6 7" id="KW-0472">Membrane</keyword>
<feature type="transmembrane region" description="Helical" evidence="7">
    <location>
        <begin position="98"/>
        <end position="118"/>
    </location>
</feature>
<comment type="subcellular location">
    <subcellularLocation>
        <location evidence="1">Cell membrane</location>
        <topology evidence="1">Multi-pass membrane protein</topology>
    </subcellularLocation>
</comment>
<dbReference type="AlphaFoldDB" id="A0A4Z0GQG6"/>
<dbReference type="GO" id="GO:0005886">
    <property type="term" value="C:plasma membrane"/>
    <property type="evidence" value="ECO:0007669"/>
    <property type="project" value="UniProtKB-SubCell"/>
</dbReference>
<feature type="transmembrane region" description="Helical" evidence="7">
    <location>
        <begin position="157"/>
        <end position="175"/>
    </location>
</feature>
<feature type="transmembrane region" description="Helical" evidence="7">
    <location>
        <begin position="125"/>
        <end position="145"/>
    </location>
</feature>
<dbReference type="InterPro" id="IPR000620">
    <property type="entry name" value="EamA_dom"/>
</dbReference>
<keyword evidence="4 7" id="KW-0812">Transmembrane</keyword>
<comment type="caution">
    <text evidence="9">The sequence shown here is derived from an EMBL/GenBank/DDBJ whole genome shotgun (WGS) entry which is preliminary data.</text>
</comment>